<feature type="transmembrane region" description="Helical" evidence="8">
    <location>
        <begin position="112"/>
        <end position="133"/>
    </location>
</feature>
<dbReference type="Pfam" id="PF01032">
    <property type="entry name" value="FecCD"/>
    <property type="match status" value="1"/>
</dbReference>
<feature type="transmembrane region" description="Helical" evidence="8">
    <location>
        <begin position="145"/>
        <end position="166"/>
    </location>
</feature>
<protein>
    <recommendedName>
        <fullName evidence="11">Iron ABC transporter</fullName>
    </recommendedName>
</protein>
<dbReference type="Proteomes" id="UP000176101">
    <property type="component" value="Unassembled WGS sequence"/>
</dbReference>
<dbReference type="CDD" id="cd06550">
    <property type="entry name" value="TM_ABC_iron-siderophores_like"/>
    <property type="match status" value="1"/>
</dbReference>
<dbReference type="GO" id="GO:0033214">
    <property type="term" value="P:siderophore-iron import into cell"/>
    <property type="evidence" value="ECO:0007669"/>
    <property type="project" value="TreeGrafter"/>
</dbReference>
<comment type="subcellular location">
    <subcellularLocation>
        <location evidence="1">Cell membrane</location>
        <topology evidence="1">Multi-pass membrane protein</topology>
    </subcellularLocation>
</comment>
<feature type="transmembrane region" description="Helical" evidence="8">
    <location>
        <begin position="223"/>
        <end position="243"/>
    </location>
</feature>
<dbReference type="GO" id="GO:0022857">
    <property type="term" value="F:transmembrane transporter activity"/>
    <property type="evidence" value="ECO:0007669"/>
    <property type="project" value="InterPro"/>
</dbReference>
<feature type="transmembrane region" description="Helical" evidence="8">
    <location>
        <begin position="28"/>
        <end position="48"/>
    </location>
</feature>
<evidence type="ECO:0000256" key="2">
    <source>
        <dbReference type="ARBA" id="ARBA00007935"/>
    </source>
</evidence>
<dbReference type="SUPFAM" id="SSF81345">
    <property type="entry name" value="ABC transporter involved in vitamin B12 uptake, BtuC"/>
    <property type="match status" value="1"/>
</dbReference>
<dbReference type="InterPro" id="IPR000522">
    <property type="entry name" value="ABC_transptr_permease_BtuC"/>
</dbReference>
<dbReference type="STRING" id="1075402.AN216_07970"/>
<comment type="caution">
    <text evidence="9">The sequence shown here is derived from an EMBL/GenBank/DDBJ whole genome shotgun (WGS) entry which is preliminary data.</text>
</comment>
<evidence type="ECO:0000256" key="7">
    <source>
        <dbReference type="ARBA" id="ARBA00023136"/>
    </source>
</evidence>
<dbReference type="Gene3D" id="1.10.3470.10">
    <property type="entry name" value="ABC transporter involved in vitamin B12 uptake, BtuC"/>
    <property type="match status" value="1"/>
</dbReference>
<dbReference type="GO" id="GO:0005886">
    <property type="term" value="C:plasma membrane"/>
    <property type="evidence" value="ECO:0007669"/>
    <property type="project" value="UniProtKB-SubCell"/>
</dbReference>
<comment type="similarity">
    <text evidence="2">Belongs to the binding-protein-dependent transport system permease family. FecCD subfamily.</text>
</comment>
<feature type="transmembrane region" description="Helical" evidence="8">
    <location>
        <begin position="80"/>
        <end position="100"/>
    </location>
</feature>
<dbReference type="PATRIC" id="fig|1075402.3.peg.4401"/>
<keyword evidence="5 8" id="KW-0812">Transmembrane</keyword>
<evidence type="ECO:0008006" key="11">
    <source>
        <dbReference type="Google" id="ProtNLM"/>
    </source>
</evidence>
<dbReference type="PANTHER" id="PTHR30472:SF24">
    <property type="entry name" value="FERRIC ENTEROBACTIN TRANSPORT SYSTEM PERMEASE PROTEIN FEPG"/>
    <property type="match status" value="1"/>
</dbReference>
<evidence type="ECO:0000256" key="4">
    <source>
        <dbReference type="ARBA" id="ARBA00022475"/>
    </source>
</evidence>
<gene>
    <name evidence="9" type="ORF">AN216_07970</name>
</gene>
<keyword evidence="3" id="KW-0813">Transport</keyword>
<keyword evidence="4" id="KW-1003">Cell membrane</keyword>
<evidence type="ECO:0000256" key="8">
    <source>
        <dbReference type="SAM" id="Phobius"/>
    </source>
</evidence>
<dbReference type="AlphaFoldDB" id="A0A1E7KJS7"/>
<dbReference type="RefSeq" id="WP_212732685.1">
    <property type="nucleotide sequence ID" value="NZ_LJGU01000114.1"/>
</dbReference>
<accession>A0A1E7KJS7</accession>
<feature type="transmembrane region" description="Helical" evidence="8">
    <location>
        <begin position="173"/>
        <end position="194"/>
    </location>
</feature>
<evidence type="ECO:0000313" key="10">
    <source>
        <dbReference type="Proteomes" id="UP000176101"/>
    </source>
</evidence>
<keyword evidence="7 8" id="KW-0472">Membrane</keyword>
<feature type="transmembrane region" description="Helical" evidence="8">
    <location>
        <begin position="264"/>
        <end position="291"/>
    </location>
</feature>
<dbReference type="EMBL" id="LJGU01000114">
    <property type="protein sequence ID" value="OEV04143.1"/>
    <property type="molecule type" value="Genomic_DNA"/>
</dbReference>
<dbReference type="InterPro" id="IPR037294">
    <property type="entry name" value="ABC_BtuC-like"/>
</dbReference>
<reference evidence="9 10" key="1">
    <citation type="journal article" date="2016" name="Front. Microbiol.">
        <title>Comparative Genomics Analysis of Streptomyces Species Reveals Their Adaptation to the Marine Environment and Their Diversity at the Genomic Level.</title>
        <authorList>
            <person name="Tian X."/>
            <person name="Zhang Z."/>
            <person name="Yang T."/>
            <person name="Chen M."/>
            <person name="Li J."/>
            <person name="Chen F."/>
            <person name="Yang J."/>
            <person name="Li W."/>
            <person name="Zhang B."/>
            <person name="Zhang Z."/>
            <person name="Wu J."/>
            <person name="Zhang C."/>
            <person name="Long L."/>
            <person name="Xiao J."/>
        </authorList>
    </citation>
    <scope>NUCLEOTIDE SEQUENCE [LARGE SCALE GENOMIC DNA]</scope>
    <source>
        <strain evidence="9 10">SCSIO 02100</strain>
    </source>
</reference>
<sequence length="358" mass="36675">MTSGPRFALDPRRGIRLGPVALTLRPRAFLAGTVTVAVLLVLCGVSVFTGSFDVPADRVLATLAGNGESVERLVVLDHRLARVLAAVLVGAALGCAGALTQSVTRNPIASPDLLGVTGGASFFAVLLVTQPAIASRTGEHAAAELLAPMAVLGGLATTALILALSWRGGFDGLRLILVGLSINSLALSGVSWLLTRAELEQAQVATRWLTGSLNGVRLPDVTLMTPVVLCGFLACAVLARDVAALRLGREVAPTLGTAPGRTEALALFVAVVLVSGATAVAGPIAFVAFVAPQAAMRVFRTPGPPPLAAGLLGALLVLAADMTAQRLPAELPVGVPTAILGAPYLLYLLNQHRRRTSV</sequence>
<dbReference type="PANTHER" id="PTHR30472">
    <property type="entry name" value="FERRIC ENTEROBACTIN TRANSPORT SYSTEM PERMEASE PROTEIN"/>
    <property type="match status" value="1"/>
</dbReference>
<evidence type="ECO:0000256" key="5">
    <source>
        <dbReference type="ARBA" id="ARBA00022692"/>
    </source>
</evidence>
<proteinExistence type="inferred from homology"/>
<evidence type="ECO:0000256" key="3">
    <source>
        <dbReference type="ARBA" id="ARBA00022448"/>
    </source>
</evidence>
<feature type="transmembrane region" description="Helical" evidence="8">
    <location>
        <begin position="331"/>
        <end position="349"/>
    </location>
</feature>
<keyword evidence="10" id="KW-1185">Reference proteome</keyword>
<organism evidence="9 10">
    <name type="scientific">Streptomyces oceani</name>
    <dbReference type="NCBI Taxonomy" id="1075402"/>
    <lineage>
        <taxon>Bacteria</taxon>
        <taxon>Bacillati</taxon>
        <taxon>Actinomycetota</taxon>
        <taxon>Actinomycetes</taxon>
        <taxon>Kitasatosporales</taxon>
        <taxon>Streptomycetaceae</taxon>
        <taxon>Streptomyces</taxon>
    </lineage>
</organism>
<name>A0A1E7KJS7_9ACTN</name>
<evidence type="ECO:0000256" key="6">
    <source>
        <dbReference type="ARBA" id="ARBA00022989"/>
    </source>
</evidence>
<evidence type="ECO:0000256" key="1">
    <source>
        <dbReference type="ARBA" id="ARBA00004651"/>
    </source>
</evidence>
<evidence type="ECO:0000313" key="9">
    <source>
        <dbReference type="EMBL" id="OEV04143.1"/>
    </source>
</evidence>
<keyword evidence="6 8" id="KW-1133">Transmembrane helix</keyword>